<dbReference type="GO" id="GO:0007034">
    <property type="term" value="P:vacuolar transport"/>
    <property type="evidence" value="ECO:0007669"/>
    <property type="project" value="TreeGrafter"/>
</dbReference>
<proteinExistence type="predicted"/>
<dbReference type="OrthoDB" id="294052at2759"/>
<evidence type="ECO:0000313" key="3">
    <source>
        <dbReference type="EMBL" id="GIQ88308.1"/>
    </source>
</evidence>
<dbReference type="EMBL" id="BDIP01003942">
    <property type="protein sequence ID" value="GIQ88308.1"/>
    <property type="molecule type" value="Genomic_DNA"/>
</dbReference>
<dbReference type="GO" id="GO:0005770">
    <property type="term" value="C:late endosome"/>
    <property type="evidence" value="ECO:0007669"/>
    <property type="project" value="TreeGrafter"/>
</dbReference>
<dbReference type="InterPro" id="IPR019155">
    <property type="entry name" value="CLEC16A/TT9_N"/>
</dbReference>
<evidence type="ECO:0000259" key="2">
    <source>
        <dbReference type="Pfam" id="PF09758"/>
    </source>
</evidence>
<dbReference type="GO" id="GO:0006914">
    <property type="term" value="P:autophagy"/>
    <property type="evidence" value="ECO:0007669"/>
    <property type="project" value="UniProtKB-KW"/>
</dbReference>
<sequence>MAFRPRNKFSLEYLVWLERKLSKVGLQITSRNRKFVVTSLKEVTELLIWGDQNKKPHIFDFFLEQDMMNLFVGHVLNKTTPLQVKIQVVQSLSILFQNLKDERYLYSILSGRSINRLIEAPFDYASDIELLATFVSFLKVRSIGKYV</sequence>
<dbReference type="Pfam" id="PF09758">
    <property type="entry name" value="FPL"/>
    <property type="match status" value="1"/>
</dbReference>
<evidence type="ECO:0000313" key="4">
    <source>
        <dbReference type="Proteomes" id="UP000265618"/>
    </source>
</evidence>
<dbReference type="GO" id="GO:0005794">
    <property type="term" value="C:Golgi apparatus"/>
    <property type="evidence" value="ECO:0007669"/>
    <property type="project" value="TreeGrafter"/>
</dbReference>
<dbReference type="AlphaFoldDB" id="A0A9K3D366"/>
<protein>
    <recommendedName>
        <fullName evidence="2">FPL domain-containing protein</fullName>
    </recommendedName>
</protein>
<dbReference type="PANTHER" id="PTHR21481">
    <property type="entry name" value="PROTEIN CLEC16A"/>
    <property type="match status" value="1"/>
</dbReference>
<dbReference type="Proteomes" id="UP000265618">
    <property type="component" value="Unassembled WGS sequence"/>
</dbReference>
<gene>
    <name evidence="3" type="ORF">KIPB_010526</name>
</gene>
<accession>A0A9K3D366</accession>
<name>A0A9K3D366_9EUKA</name>
<dbReference type="GO" id="GO:0016197">
    <property type="term" value="P:endosomal transport"/>
    <property type="evidence" value="ECO:0007669"/>
    <property type="project" value="TreeGrafter"/>
</dbReference>
<dbReference type="PANTHER" id="PTHR21481:SF0">
    <property type="entry name" value="PROTEIN CLEC16A"/>
    <property type="match status" value="1"/>
</dbReference>
<dbReference type="GO" id="GO:1901096">
    <property type="term" value="P:regulation of autophagosome maturation"/>
    <property type="evidence" value="ECO:0007669"/>
    <property type="project" value="TreeGrafter"/>
</dbReference>
<keyword evidence="1" id="KW-0072">Autophagy</keyword>
<evidence type="ECO:0000256" key="1">
    <source>
        <dbReference type="ARBA" id="ARBA00023006"/>
    </source>
</evidence>
<reference evidence="3 4" key="1">
    <citation type="journal article" date="2018" name="PLoS ONE">
        <title>The draft genome of Kipferlia bialata reveals reductive genome evolution in fornicate parasites.</title>
        <authorList>
            <person name="Tanifuji G."/>
            <person name="Takabayashi S."/>
            <person name="Kume K."/>
            <person name="Takagi M."/>
            <person name="Nakayama T."/>
            <person name="Kamikawa R."/>
            <person name="Inagaki Y."/>
            <person name="Hashimoto T."/>
        </authorList>
    </citation>
    <scope>NUCLEOTIDE SEQUENCE [LARGE SCALE GENOMIC DNA]</scope>
    <source>
        <strain evidence="3">NY0173</strain>
    </source>
</reference>
<feature type="domain" description="FPL" evidence="2">
    <location>
        <begin position="40"/>
        <end position="142"/>
    </location>
</feature>
<dbReference type="InterPro" id="IPR039272">
    <property type="entry name" value="CLEC16A/TT9"/>
</dbReference>
<organism evidence="3 4">
    <name type="scientific">Kipferlia bialata</name>
    <dbReference type="NCBI Taxonomy" id="797122"/>
    <lineage>
        <taxon>Eukaryota</taxon>
        <taxon>Metamonada</taxon>
        <taxon>Carpediemonas-like organisms</taxon>
        <taxon>Kipferlia</taxon>
    </lineage>
</organism>
<comment type="caution">
    <text evidence="3">The sequence shown here is derived from an EMBL/GenBank/DDBJ whole genome shotgun (WGS) entry which is preliminary data.</text>
</comment>
<keyword evidence="4" id="KW-1185">Reference proteome</keyword>